<dbReference type="PANTHER" id="PTHR23268">
    <property type="entry name" value="T-CELL RECEPTOR BETA CHAIN"/>
    <property type="match status" value="1"/>
</dbReference>
<keyword evidence="2" id="KW-0391">Immunity</keyword>
<dbReference type="InterPro" id="IPR036179">
    <property type="entry name" value="Ig-like_dom_sf"/>
</dbReference>
<name>A0A8D2QEZ7_ZONAL</name>
<dbReference type="InterPro" id="IPR013106">
    <property type="entry name" value="Ig_V-set"/>
</dbReference>
<dbReference type="InterPro" id="IPR007110">
    <property type="entry name" value="Ig-like_dom"/>
</dbReference>
<dbReference type="Gene3D" id="2.60.40.10">
    <property type="entry name" value="Immunoglobulins"/>
    <property type="match status" value="1"/>
</dbReference>
<dbReference type="SUPFAM" id="SSF48726">
    <property type="entry name" value="Immunoglobulin"/>
    <property type="match status" value="1"/>
</dbReference>
<reference evidence="4" key="2">
    <citation type="submission" date="2025-09" db="UniProtKB">
        <authorList>
            <consortium name="Ensembl"/>
        </authorList>
    </citation>
    <scope>IDENTIFICATION</scope>
</reference>
<evidence type="ECO:0000313" key="4">
    <source>
        <dbReference type="Ensembl" id="ENSZALP00000011875.1"/>
    </source>
</evidence>
<keyword evidence="5" id="KW-1185">Reference proteome</keyword>
<dbReference type="Proteomes" id="UP000694413">
    <property type="component" value="Unassembled WGS sequence"/>
</dbReference>
<dbReference type="Pfam" id="PF07686">
    <property type="entry name" value="V-set"/>
    <property type="match status" value="1"/>
</dbReference>
<dbReference type="SMART" id="SM00409">
    <property type="entry name" value="IG"/>
    <property type="match status" value="1"/>
</dbReference>
<dbReference type="Ensembl" id="ENSZALT00000016379.1">
    <property type="protein sequence ID" value="ENSZALP00000011875.1"/>
    <property type="gene ID" value="ENSZALG00000010006.1"/>
</dbReference>
<reference evidence="4" key="1">
    <citation type="submission" date="2025-08" db="UniProtKB">
        <authorList>
            <consortium name="Ensembl"/>
        </authorList>
    </citation>
    <scope>IDENTIFICATION</scope>
</reference>
<feature type="domain" description="Ig-like" evidence="3">
    <location>
        <begin position="1"/>
        <end position="114"/>
    </location>
</feature>
<protein>
    <recommendedName>
        <fullName evidence="3">Ig-like domain-containing protein</fullName>
    </recommendedName>
</protein>
<dbReference type="GO" id="GO:0002376">
    <property type="term" value="P:immune system process"/>
    <property type="evidence" value="ECO:0007669"/>
    <property type="project" value="UniProtKB-KW"/>
</dbReference>
<dbReference type="GO" id="GO:0005886">
    <property type="term" value="C:plasma membrane"/>
    <property type="evidence" value="ECO:0007669"/>
    <property type="project" value="TreeGrafter"/>
</dbReference>
<dbReference type="InterPro" id="IPR050413">
    <property type="entry name" value="TCR_beta_variable"/>
</dbReference>
<evidence type="ECO:0000256" key="1">
    <source>
        <dbReference type="ARBA" id="ARBA00022729"/>
    </source>
</evidence>
<evidence type="ECO:0000313" key="5">
    <source>
        <dbReference type="Proteomes" id="UP000694413"/>
    </source>
</evidence>
<organism evidence="4 5">
    <name type="scientific">Zonotrichia albicollis</name>
    <name type="common">White-throated sparrow</name>
    <name type="synonym">Fringilla albicollis</name>
    <dbReference type="NCBI Taxonomy" id="44394"/>
    <lineage>
        <taxon>Eukaryota</taxon>
        <taxon>Metazoa</taxon>
        <taxon>Chordata</taxon>
        <taxon>Craniata</taxon>
        <taxon>Vertebrata</taxon>
        <taxon>Euteleostomi</taxon>
        <taxon>Archelosauria</taxon>
        <taxon>Archosauria</taxon>
        <taxon>Dinosauria</taxon>
        <taxon>Saurischia</taxon>
        <taxon>Theropoda</taxon>
        <taxon>Coelurosauria</taxon>
        <taxon>Aves</taxon>
        <taxon>Neognathae</taxon>
        <taxon>Neoaves</taxon>
        <taxon>Telluraves</taxon>
        <taxon>Australaves</taxon>
        <taxon>Passeriformes</taxon>
        <taxon>Passerellidae</taxon>
        <taxon>Zonotrichia</taxon>
    </lineage>
</organism>
<keyword evidence="1" id="KW-0732">Signal</keyword>
<dbReference type="InterPro" id="IPR013783">
    <property type="entry name" value="Ig-like_fold"/>
</dbReference>
<sequence>MVSLGTSISPDMVIKEGESVNLECSNKKSSNKYMYWYLLPSEKNSSLTQLVCAVEGANAVVEKGFESHFKSSNIKGDSITLSIEHAFLNDSGTYYCAESDHSGETAEGAEYKLVPAQPGPAFHLWLLHEAG</sequence>
<evidence type="ECO:0000259" key="3">
    <source>
        <dbReference type="PROSITE" id="PS50835"/>
    </source>
</evidence>
<proteinExistence type="predicted"/>
<accession>A0A8D2QEZ7</accession>
<dbReference type="InterPro" id="IPR003599">
    <property type="entry name" value="Ig_sub"/>
</dbReference>
<evidence type="ECO:0000256" key="2">
    <source>
        <dbReference type="ARBA" id="ARBA00022859"/>
    </source>
</evidence>
<dbReference type="CDD" id="cd00099">
    <property type="entry name" value="IgV"/>
    <property type="match status" value="1"/>
</dbReference>
<dbReference type="GO" id="GO:0007166">
    <property type="term" value="P:cell surface receptor signaling pathway"/>
    <property type="evidence" value="ECO:0007669"/>
    <property type="project" value="TreeGrafter"/>
</dbReference>
<dbReference type="AlphaFoldDB" id="A0A8D2QEZ7"/>
<dbReference type="PROSITE" id="PS50835">
    <property type="entry name" value="IG_LIKE"/>
    <property type="match status" value="1"/>
</dbReference>